<name>A0A930YKJ2_9ACTN</name>
<accession>A0A930YKJ2</accession>
<keyword evidence="2" id="KW-1185">Reference proteome</keyword>
<dbReference type="AlphaFoldDB" id="A0A930YKJ2"/>
<dbReference type="Proteomes" id="UP000640489">
    <property type="component" value="Unassembled WGS sequence"/>
</dbReference>
<comment type="caution">
    <text evidence="1">The sequence shown here is derived from an EMBL/GenBank/DDBJ whole genome shotgun (WGS) entry which is preliminary data.</text>
</comment>
<dbReference type="EMBL" id="JADKPN010000023">
    <property type="protein sequence ID" value="MBF4766109.1"/>
    <property type="molecule type" value="Genomic_DNA"/>
</dbReference>
<organism evidence="1 2">
    <name type="scientific">Nocardioides islandensis</name>
    <dbReference type="NCBI Taxonomy" id="433663"/>
    <lineage>
        <taxon>Bacteria</taxon>
        <taxon>Bacillati</taxon>
        <taxon>Actinomycetota</taxon>
        <taxon>Actinomycetes</taxon>
        <taxon>Propionibacteriales</taxon>
        <taxon>Nocardioidaceae</taxon>
        <taxon>Nocardioides</taxon>
    </lineage>
</organism>
<proteinExistence type="predicted"/>
<gene>
    <name evidence="1" type="ORF">ISU07_23480</name>
</gene>
<dbReference type="RefSeq" id="WP_194709288.1">
    <property type="nucleotide sequence ID" value="NZ_JADKPN010000023.1"/>
</dbReference>
<sequence>MTSTLGAMTDISNDFDFLAGTWDVEHDRPLTDDLTGGLVGSRAAAYRLLDGGVSLDEITFPSSGSSGLSVRVFVPERGEWEIRWVSSHDGLVGPPVVGSFEDGPDGPSCRLVGDELPQDGRPTRMTYEWDRITPTSARWQQAYSFDGERTWEKNWELRFTRTADGPEPMPQDHLPKHTSDFDFLTGTWHVQHHKLRSRLTGCADWDDFESTFDARTHLNGLVSVDEGALTGVDGAPYRGMTFRTYDVAAGEWRLHWFDSRSLGWDTAPVRGRFADGVGEFVAEDRHDGVPILCRFRWTVHSPEKAGWEQAFSTDDGATWEVNWEMVETRIA</sequence>
<evidence type="ECO:0000313" key="1">
    <source>
        <dbReference type="EMBL" id="MBF4766109.1"/>
    </source>
</evidence>
<evidence type="ECO:0000313" key="2">
    <source>
        <dbReference type="Proteomes" id="UP000640489"/>
    </source>
</evidence>
<reference evidence="1" key="1">
    <citation type="submission" date="2020-11" db="EMBL/GenBank/DDBJ databases">
        <title>Nocardioides sp. nov., isolated from Soil of Cynanchum wilfordii Hemsley rhizosphere.</title>
        <authorList>
            <person name="Lee J.-S."/>
            <person name="Suh M.K."/>
            <person name="Kim J.-S."/>
        </authorList>
    </citation>
    <scope>NUCLEOTIDE SEQUENCE</scope>
    <source>
        <strain evidence="1">KCTC 19275</strain>
    </source>
</reference>
<evidence type="ECO:0008006" key="3">
    <source>
        <dbReference type="Google" id="ProtNLM"/>
    </source>
</evidence>
<protein>
    <recommendedName>
        <fullName evidence="3">DUF1579 domain-containing protein</fullName>
    </recommendedName>
</protein>